<organism evidence="1">
    <name type="scientific">virus sp. ctBS918</name>
    <dbReference type="NCBI Taxonomy" id="2825807"/>
    <lineage>
        <taxon>Viruses</taxon>
    </lineage>
</organism>
<sequence length="196" mass="22178">MPYTKKTTTTSKKDVANKETDIKETNESKTINEPVVNEVVVEERKFNPEDTISCRSIVSGGLYIEGSRSHILYSWADCGDVEDVEYRDLIYLVRTRANANIYSPRIIIEDEDFIAQNKSVKDFYDSMYDTSDLNQILLLPISQMKTEISKLPVGAKESIKGIAATMIDSHVLDSVQRIKALDEIFGTNMLLTLVQE</sequence>
<accession>A0A8S5RNW2</accession>
<reference evidence="1" key="1">
    <citation type="journal article" date="2021" name="Proc. Natl. Acad. Sci. U.S.A.">
        <title>A Catalog of Tens of Thousands of Viruses from Human Metagenomes Reveals Hidden Associations with Chronic Diseases.</title>
        <authorList>
            <person name="Tisza M.J."/>
            <person name="Buck C.B."/>
        </authorList>
    </citation>
    <scope>NUCLEOTIDE SEQUENCE</scope>
    <source>
        <strain evidence="1">CtBS918</strain>
    </source>
</reference>
<protein>
    <submittedName>
        <fullName evidence="1">Uncharacterized protein</fullName>
    </submittedName>
</protein>
<proteinExistence type="predicted"/>
<dbReference type="EMBL" id="BK059130">
    <property type="protein sequence ID" value="DAE32842.1"/>
    <property type="molecule type" value="Genomic_DNA"/>
</dbReference>
<evidence type="ECO:0000313" key="1">
    <source>
        <dbReference type="EMBL" id="DAE32842.1"/>
    </source>
</evidence>
<name>A0A8S5RNW2_9VIRU</name>